<reference evidence="2" key="1">
    <citation type="submission" date="2016-04" db="EMBL/GenBank/DDBJ databases">
        <authorList>
            <person name="Evans L.H."/>
            <person name="Alamgir A."/>
            <person name="Owens N."/>
            <person name="Weber N.D."/>
            <person name="Virtaneva K."/>
            <person name="Barbian K."/>
            <person name="Babar A."/>
            <person name="Rosenke K."/>
        </authorList>
    </citation>
    <scope>NUCLEOTIDE SEQUENCE</scope>
    <source>
        <strain evidence="2">86-1</strain>
    </source>
</reference>
<sequence length="547" mass="62897">MLKRIIKYLTFSILVVLPSSCTDFDEMNTNPTTSPSMDPNNQLTYVQLMTWGDMETTETMVVYLSAISQIYVGEYNATLYGGQYTRNNETMSKLWKKIYSVQIKNLVDILEQTKENPDQVNIYSVARIFKVYLMMILTDTYGDVPYFDAGMGYYSGILNPTYTPQKDIYYDFFKELEEAGAALNTSGDAVSGDIVYDGNIEKWKRFANSLWLRAAMRLVKIEPQTAQEQINKIMANSAGLLQLDDDAFVPYMDIYDFKTEEFRRNAISQRYRRIDDYPEAFICSTWFNKLLEMNDPRLTRLAGCYSFENADFYTAGDPWSRFDALEMFLADDALKANITAIDPGCFNYEPWVAKGYWFGDPKNYWDNKVTLPQVNNSLLGGATPGYLMTYAESQWLLTEAKLRWNLASIPETVEVLYEKALRASMKYQSNYPEMKAITEDEIDAYMLQNPFPSATADRLKEVCEQIWVLHYVNGPEAFASWRRTGYPALKPGKDYPGGKSIESQTVPRRLFYPLDEASSNGKNYRAAIAAMGLTEDSWNARVWWDKD</sequence>
<dbReference type="EMBL" id="FLUM01000001">
    <property type="protein sequence ID" value="SBV97514.1"/>
    <property type="molecule type" value="Genomic_DNA"/>
</dbReference>
<gene>
    <name evidence="2" type="ORF">KL86DYS1_11930</name>
</gene>
<dbReference type="AlphaFoldDB" id="A0A212JDK3"/>
<name>A0A212JDK3_9BACT</name>
<evidence type="ECO:0000256" key="1">
    <source>
        <dbReference type="SAM" id="SignalP"/>
    </source>
</evidence>
<keyword evidence="2" id="KW-0449">Lipoprotein</keyword>
<dbReference type="SUPFAM" id="SSF48452">
    <property type="entry name" value="TPR-like"/>
    <property type="match status" value="1"/>
</dbReference>
<organism evidence="2">
    <name type="scientific">uncultured Dysgonomonas sp</name>
    <dbReference type="NCBI Taxonomy" id="206096"/>
    <lineage>
        <taxon>Bacteria</taxon>
        <taxon>Pseudomonadati</taxon>
        <taxon>Bacteroidota</taxon>
        <taxon>Bacteroidia</taxon>
        <taxon>Bacteroidales</taxon>
        <taxon>Dysgonomonadaceae</taxon>
        <taxon>Dysgonomonas</taxon>
        <taxon>environmental samples</taxon>
    </lineage>
</organism>
<feature type="chain" id="PRO_5011967711" evidence="1">
    <location>
        <begin position="22"/>
        <end position="547"/>
    </location>
</feature>
<dbReference type="InterPro" id="IPR011990">
    <property type="entry name" value="TPR-like_helical_dom_sf"/>
</dbReference>
<dbReference type="Pfam" id="PF12771">
    <property type="entry name" value="SusD-like_2"/>
    <property type="match status" value="1"/>
</dbReference>
<dbReference type="RefSeq" id="WP_296940284.1">
    <property type="nucleotide sequence ID" value="NZ_LT599032.1"/>
</dbReference>
<protein>
    <submittedName>
        <fullName evidence="2">Putative lipoprotein</fullName>
    </submittedName>
</protein>
<keyword evidence="1" id="KW-0732">Signal</keyword>
<dbReference type="InterPro" id="IPR041662">
    <property type="entry name" value="SusD-like_2"/>
</dbReference>
<evidence type="ECO:0000313" key="2">
    <source>
        <dbReference type="EMBL" id="SBV97514.1"/>
    </source>
</evidence>
<dbReference type="Gene3D" id="1.25.40.390">
    <property type="match status" value="1"/>
</dbReference>
<accession>A0A212JDK3</accession>
<proteinExistence type="predicted"/>
<feature type="signal peptide" evidence="1">
    <location>
        <begin position="1"/>
        <end position="21"/>
    </location>
</feature>